<dbReference type="Proteomes" id="UP000186141">
    <property type="component" value="Unassembled WGS sequence"/>
</dbReference>
<sequence>MLNEAGEVVRDPTFPDLPSFVEAYETLTGAAPTGPDYDAYSAFFTAGFPAQKMTFLPKGTSDEIVAAYQKAFEDMKSDPDYQANAEAVLGTYEQVTGPLAQALFERGTTIAPELRRQVADMLGSEYGVKLGEN</sequence>
<protein>
    <recommendedName>
        <fullName evidence="3">Tricarboxylate transport protein TctC</fullName>
    </recommendedName>
</protein>
<dbReference type="AlphaFoldDB" id="A0A1N7N6G4"/>
<evidence type="ECO:0000313" key="2">
    <source>
        <dbReference type="Proteomes" id="UP000186141"/>
    </source>
</evidence>
<accession>A0A1N7N6G4</accession>
<dbReference type="EMBL" id="FTOT01000003">
    <property type="protein sequence ID" value="SIS93848.1"/>
    <property type="molecule type" value="Genomic_DNA"/>
</dbReference>
<dbReference type="STRING" id="1086013.SAMN05421774_103154"/>
<reference evidence="1 2" key="1">
    <citation type="submission" date="2017-01" db="EMBL/GenBank/DDBJ databases">
        <authorList>
            <person name="Mah S.A."/>
            <person name="Swanson W.J."/>
            <person name="Moy G.W."/>
            <person name="Vacquier V.D."/>
        </authorList>
    </citation>
    <scope>NUCLEOTIDE SEQUENCE [LARGE SCALE GENOMIC DNA]</scope>
    <source>
        <strain evidence="1 2">DSM 26375</strain>
    </source>
</reference>
<keyword evidence="2" id="KW-1185">Reference proteome</keyword>
<gene>
    <name evidence="1" type="ORF">SAMN05421774_103154</name>
</gene>
<organism evidence="1 2">
    <name type="scientific">Gemmobacter megaterium</name>
    <dbReference type="NCBI Taxonomy" id="1086013"/>
    <lineage>
        <taxon>Bacteria</taxon>
        <taxon>Pseudomonadati</taxon>
        <taxon>Pseudomonadota</taxon>
        <taxon>Alphaproteobacteria</taxon>
        <taxon>Rhodobacterales</taxon>
        <taxon>Paracoccaceae</taxon>
        <taxon>Gemmobacter</taxon>
    </lineage>
</organism>
<dbReference type="RefSeq" id="WP_229740482.1">
    <property type="nucleotide sequence ID" value="NZ_BMEH01000003.1"/>
</dbReference>
<evidence type="ECO:0008006" key="3">
    <source>
        <dbReference type="Google" id="ProtNLM"/>
    </source>
</evidence>
<proteinExistence type="predicted"/>
<name>A0A1N7N6G4_9RHOB</name>
<evidence type="ECO:0000313" key="1">
    <source>
        <dbReference type="EMBL" id="SIS93848.1"/>
    </source>
</evidence>